<keyword evidence="2" id="KW-1185">Reference proteome</keyword>
<name>A0A087BVJ5_9BIFI</name>
<reference evidence="1 2" key="1">
    <citation type="submission" date="2014-03" db="EMBL/GenBank/DDBJ databases">
        <title>Genomics of Bifidobacteria.</title>
        <authorList>
            <person name="Ventura M."/>
            <person name="Milani C."/>
            <person name="Lugli G.A."/>
        </authorList>
    </citation>
    <scope>NUCLEOTIDE SEQUENCE [LARGE SCALE GENOMIC DNA]</scope>
    <source>
        <strain evidence="1 2">DSM 21395</strain>
    </source>
</reference>
<dbReference type="Gene3D" id="3.90.1140.10">
    <property type="entry name" value="Cyclic phosphodiesterase"/>
    <property type="match status" value="1"/>
</dbReference>
<proteinExistence type="predicted"/>
<comment type="caution">
    <text evidence="1">The sequence shown here is derived from an EMBL/GenBank/DDBJ whole genome shotgun (WGS) entry which is preliminary data.</text>
</comment>
<protein>
    <submittedName>
        <fullName evidence="1">2'-5' RNA ligase family protein</fullName>
    </submittedName>
</protein>
<evidence type="ECO:0000313" key="2">
    <source>
        <dbReference type="Proteomes" id="UP000029082"/>
    </source>
</evidence>
<dbReference type="eggNOG" id="ENOG502ZGGZ">
    <property type="taxonomic scope" value="Bacteria"/>
</dbReference>
<dbReference type="SUPFAM" id="SSF55144">
    <property type="entry name" value="LigT-like"/>
    <property type="match status" value="1"/>
</dbReference>
<evidence type="ECO:0000313" key="1">
    <source>
        <dbReference type="EMBL" id="KFI75045.1"/>
    </source>
</evidence>
<accession>A0A087BVJ5</accession>
<keyword evidence="1" id="KW-0436">Ligase</keyword>
<dbReference type="STRING" id="1437603.GCA_000771525_00907"/>
<gene>
    <name evidence="1" type="ORF">BMON_1756</name>
</gene>
<dbReference type="Pfam" id="PF13563">
    <property type="entry name" value="2_5_RNA_ligase2"/>
    <property type="match status" value="1"/>
</dbReference>
<dbReference type="InterPro" id="IPR009097">
    <property type="entry name" value="Cyclic_Pdiesterase"/>
</dbReference>
<organism evidence="1 2">
    <name type="scientific">Bifidobacterium mongoliense DSM 21395</name>
    <dbReference type="NCBI Taxonomy" id="1437603"/>
    <lineage>
        <taxon>Bacteria</taxon>
        <taxon>Bacillati</taxon>
        <taxon>Actinomycetota</taxon>
        <taxon>Actinomycetes</taxon>
        <taxon>Bifidobacteriales</taxon>
        <taxon>Bifidobacteriaceae</taxon>
        <taxon>Bifidobacterium</taxon>
    </lineage>
</organism>
<dbReference type="EMBL" id="JGZE01000019">
    <property type="protein sequence ID" value="KFI75045.1"/>
    <property type="molecule type" value="Genomic_DNA"/>
</dbReference>
<dbReference type="Proteomes" id="UP000029082">
    <property type="component" value="Unassembled WGS sequence"/>
</dbReference>
<dbReference type="GO" id="GO:0016874">
    <property type="term" value="F:ligase activity"/>
    <property type="evidence" value="ECO:0007669"/>
    <property type="project" value="UniProtKB-KW"/>
</dbReference>
<dbReference type="AlphaFoldDB" id="A0A087BVJ5"/>
<sequence>MYALPEAGDPIIEHMRKEGKALQSRGKWDGVALQPPEYLHMTLQRLDLYRDQLSQEQWSALCVKMSDVAKRHSPFSVDFRVPEVRGEAAEALGSESSEWQKLVDDIRAGLADAGLGSSLTDPPFGPHYTFAYCSKDTDSDADKRLQHTIDEVCVPQSMQVKTLYLVAVNQYPEEGVFRFTKLHGWPLGL</sequence>